<feature type="transmembrane region" description="Helical" evidence="6">
    <location>
        <begin position="198"/>
        <end position="218"/>
    </location>
</feature>
<feature type="transmembrane region" description="Helical" evidence="6">
    <location>
        <begin position="419"/>
        <end position="443"/>
    </location>
</feature>
<feature type="transmembrane region" description="Helical" evidence="6">
    <location>
        <begin position="239"/>
        <end position="261"/>
    </location>
</feature>
<gene>
    <name evidence="8" type="ORF">H0185_02365</name>
</gene>
<dbReference type="SUPFAM" id="SSF103473">
    <property type="entry name" value="MFS general substrate transporter"/>
    <property type="match status" value="1"/>
</dbReference>
<dbReference type="InterPro" id="IPR020846">
    <property type="entry name" value="MFS_dom"/>
</dbReference>
<keyword evidence="9" id="KW-1185">Reference proteome</keyword>
<keyword evidence="3 6" id="KW-0812">Transmembrane</keyword>
<feature type="transmembrane region" description="Helical" evidence="6">
    <location>
        <begin position="166"/>
        <end position="186"/>
    </location>
</feature>
<evidence type="ECO:0000256" key="1">
    <source>
        <dbReference type="ARBA" id="ARBA00004651"/>
    </source>
</evidence>
<dbReference type="Pfam" id="PF13347">
    <property type="entry name" value="MFS_2"/>
    <property type="match status" value="1"/>
</dbReference>
<evidence type="ECO:0000256" key="4">
    <source>
        <dbReference type="ARBA" id="ARBA00022989"/>
    </source>
</evidence>
<dbReference type="RefSeq" id="WP_221870854.1">
    <property type="nucleotide sequence ID" value="NZ_JACWFH010000006.1"/>
</dbReference>
<dbReference type="PANTHER" id="PTHR11328">
    <property type="entry name" value="MAJOR FACILITATOR SUPERFAMILY DOMAIN-CONTAINING PROTEIN"/>
    <property type="match status" value="1"/>
</dbReference>
<feature type="transmembrane region" description="Helical" evidence="6">
    <location>
        <begin position="388"/>
        <end position="407"/>
    </location>
</feature>
<keyword evidence="5 6" id="KW-0472">Membrane</keyword>
<accession>A0ABS7K084</accession>
<dbReference type="CDD" id="cd17332">
    <property type="entry name" value="MFS_MelB_like"/>
    <property type="match status" value="1"/>
</dbReference>
<feature type="transmembrane region" description="Helical" evidence="6">
    <location>
        <begin position="312"/>
        <end position="331"/>
    </location>
</feature>
<feature type="transmembrane region" description="Helical" evidence="6">
    <location>
        <begin position="337"/>
        <end position="367"/>
    </location>
</feature>
<evidence type="ECO:0000256" key="2">
    <source>
        <dbReference type="ARBA" id="ARBA00022448"/>
    </source>
</evidence>
<feature type="transmembrane region" description="Helical" evidence="6">
    <location>
        <begin position="281"/>
        <end position="300"/>
    </location>
</feature>
<evidence type="ECO:0000313" key="9">
    <source>
        <dbReference type="Proteomes" id="UP000769780"/>
    </source>
</evidence>
<comment type="caution">
    <text evidence="8">The sequence shown here is derived from an EMBL/GenBank/DDBJ whole genome shotgun (WGS) entry which is preliminary data.</text>
</comment>
<feature type="domain" description="Major facilitator superfamily (MFS) profile" evidence="7">
    <location>
        <begin position="24"/>
        <end position="447"/>
    </location>
</feature>
<sequence length="471" mass="51409">MELATSNTVKKGKTEQPYKLKMREKLAFGLGDFGANFSWTFIASFMTIYLTDTVGMAAGIIGTIILVARLFDGISDLFMGNIIDNTKSKMGKAKPWVFWTAPPLALLTFMIFNVPSSWGSTAQIIYVLILYLLISAVFYTANNVAYSSLTSFMTKEPEERVALGSIRFMFAIAGVLLITSFTMALVSNLGGGQKGWTLTALIAAFLCALPLMTTGWFVKERNIAEKIDKNQKTSFAPTFKALLKNKFFIFAILLYVLMYLAMTGNGVQVYYVTYIFDNPNLMGPLSMASMLPSIAALIFAPKIVKKFGLRNTLLAGLVLGVVGSVICWMFSENVTWLLIGLIIKSVGTGPLIAGASAIVADVGDLVYWKSGIPVQGSAFSITSAGMKIGQGLSSAMVGWVLAFGHYIPNAVEQPDSSIFAMKALFIYIPLIVLLLTVIVVALFNHEKYMPQIRAEIGAKRVGEKRDQSIMQ</sequence>
<dbReference type="Proteomes" id="UP000769780">
    <property type="component" value="Unassembled WGS sequence"/>
</dbReference>
<evidence type="ECO:0000256" key="3">
    <source>
        <dbReference type="ARBA" id="ARBA00022692"/>
    </source>
</evidence>
<dbReference type="NCBIfam" id="TIGR00792">
    <property type="entry name" value="gph"/>
    <property type="match status" value="1"/>
</dbReference>
<evidence type="ECO:0000256" key="6">
    <source>
        <dbReference type="SAM" id="Phobius"/>
    </source>
</evidence>
<feature type="transmembrane region" description="Helical" evidence="6">
    <location>
        <begin position="56"/>
        <end position="75"/>
    </location>
</feature>
<organism evidence="8 9">
    <name type="scientific">Mesobacillus maritimus</name>
    <dbReference type="NCBI Taxonomy" id="1643336"/>
    <lineage>
        <taxon>Bacteria</taxon>
        <taxon>Bacillati</taxon>
        <taxon>Bacillota</taxon>
        <taxon>Bacilli</taxon>
        <taxon>Bacillales</taxon>
        <taxon>Bacillaceae</taxon>
        <taxon>Mesobacillus</taxon>
    </lineage>
</organism>
<evidence type="ECO:0000313" key="8">
    <source>
        <dbReference type="EMBL" id="MBY0095665.1"/>
    </source>
</evidence>
<keyword evidence="2" id="KW-0813">Transport</keyword>
<evidence type="ECO:0000259" key="7">
    <source>
        <dbReference type="PROSITE" id="PS50850"/>
    </source>
</evidence>
<dbReference type="PANTHER" id="PTHR11328:SF24">
    <property type="entry name" value="MAJOR FACILITATOR SUPERFAMILY (MFS) PROFILE DOMAIN-CONTAINING PROTEIN"/>
    <property type="match status" value="1"/>
</dbReference>
<comment type="subcellular location">
    <subcellularLocation>
        <location evidence="1">Cell membrane</location>
        <topology evidence="1">Multi-pass membrane protein</topology>
    </subcellularLocation>
</comment>
<dbReference type="PROSITE" id="PS50850">
    <property type="entry name" value="MFS"/>
    <property type="match status" value="1"/>
</dbReference>
<proteinExistence type="predicted"/>
<evidence type="ECO:0000256" key="5">
    <source>
        <dbReference type="ARBA" id="ARBA00023136"/>
    </source>
</evidence>
<protein>
    <submittedName>
        <fullName evidence="8">MFS transporter</fullName>
    </submittedName>
</protein>
<reference evidence="8 9" key="1">
    <citation type="submission" date="2020-07" db="EMBL/GenBank/DDBJ databases">
        <title>Fungal Genomes of the International Space Station.</title>
        <authorList>
            <person name="Seuylemezian A."/>
            <person name="Singh N.K."/>
            <person name="Wood J."/>
            <person name="Venkateswaran K."/>
        </authorList>
    </citation>
    <scope>NUCLEOTIDE SEQUENCE [LARGE SCALE GENOMIC DNA]</scope>
    <source>
        <strain evidence="8 9">PL-B2</strain>
    </source>
</reference>
<feature type="transmembrane region" description="Helical" evidence="6">
    <location>
        <begin position="26"/>
        <end position="50"/>
    </location>
</feature>
<name>A0ABS7K084_9BACI</name>
<dbReference type="InterPro" id="IPR001927">
    <property type="entry name" value="Na/Gal_symport"/>
</dbReference>
<feature type="transmembrane region" description="Helical" evidence="6">
    <location>
        <begin position="124"/>
        <end position="145"/>
    </location>
</feature>
<feature type="transmembrane region" description="Helical" evidence="6">
    <location>
        <begin position="96"/>
        <end position="118"/>
    </location>
</feature>
<dbReference type="InterPro" id="IPR039672">
    <property type="entry name" value="MFS_2"/>
</dbReference>
<dbReference type="InterPro" id="IPR036259">
    <property type="entry name" value="MFS_trans_sf"/>
</dbReference>
<dbReference type="EMBL" id="JACWFH010000006">
    <property type="protein sequence ID" value="MBY0095665.1"/>
    <property type="molecule type" value="Genomic_DNA"/>
</dbReference>
<dbReference type="Gene3D" id="1.20.1250.20">
    <property type="entry name" value="MFS general substrate transporter like domains"/>
    <property type="match status" value="2"/>
</dbReference>
<keyword evidence="4 6" id="KW-1133">Transmembrane helix</keyword>